<feature type="transmembrane region" description="Helical" evidence="6">
    <location>
        <begin position="130"/>
        <end position="151"/>
    </location>
</feature>
<keyword evidence="5 6" id="KW-0472">Membrane</keyword>
<sequence>MTISSVETQIASKSRLKIERRVNPKTSWTVFMYLLAVVIGFALTALLIMTSGADVFKAFAALFKGAFGSQKSVFATLAKSTPLILTGLATVVAFRAQVWSIGQEGQVYSGAMGAYFGCLIFAGLPVWMYLSLIILSGMIGGAILGGIAAILKDRFDVSEIISTVMMNYLIVFLLSYLIGGGPWTEVSSTVVYQQTGPVPEASQLPHLLGSSKLHLGFVFALVSALVCYVLLEKTPLGYEIRAMGFNPIALAYRGTNIGRTTVLVMVISGAVAGLAGVAEIFGTSHRLRADTLYNLGYTGIIIGMIGGLRPLGTVIAGIAFGGLASGALYMKLLAQVPAALVPAMQGIMLLTFLCAAVAARYKIVRIQSDG</sequence>
<keyword evidence="4 6" id="KW-1133">Transmembrane helix</keyword>
<gene>
    <name evidence="7" type="ORF">ROA7450_03849</name>
</gene>
<keyword evidence="3 6" id="KW-0812">Transmembrane</keyword>
<evidence type="ECO:0000313" key="8">
    <source>
        <dbReference type="Proteomes" id="UP000193061"/>
    </source>
</evidence>
<evidence type="ECO:0000256" key="6">
    <source>
        <dbReference type="SAM" id="Phobius"/>
    </source>
</evidence>
<evidence type="ECO:0000256" key="1">
    <source>
        <dbReference type="ARBA" id="ARBA00004651"/>
    </source>
</evidence>
<keyword evidence="8" id="KW-1185">Reference proteome</keyword>
<evidence type="ECO:0000313" key="7">
    <source>
        <dbReference type="EMBL" id="SLN70691.1"/>
    </source>
</evidence>
<feature type="transmembrane region" description="Helical" evidence="6">
    <location>
        <begin position="106"/>
        <end position="124"/>
    </location>
</feature>
<feature type="transmembrane region" description="Helical" evidence="6">
    <location>
        <begin position="340"/>
        <end position="359"/>
    </location>
</feature>
<feature type="transmembrane region" description="Helical" evidence="6">
    <location>
        <begin position="73"/>
        <end position="94"/>
    </location>
</feature>
<feature type="transmembrane region" description="Helical" evidence="6">
    <location>
        <begin position="30"/>
        <end position="53"/>
    </location>
</feature>
<protein>
    <submittedName>
        <fullName evidence="7">D-allose transporter subunit</fullName>
    </submittedName>
</protein>
<dbReference type="PANTHER" id="PTHR47089">
    <property type="entry name" value="ABC TRANSPORTER, PERMEASE PROTEIN"/>
    <property type="match status" value="1"/>
</dbReference>
<dbReference type="InterPro" id="IPR001851">
    <property type="entry name" value="ABC_transp_permease"/>
</dbReference>
<organism evidence="7 8">
    <name type="scientific">Roseovarius albus</name>
    <dbReference type="NCBI Taxonomy" id="1247867"/>
    <lineage>
        <taxon>Bacteria</taxon>
        <taxon>Pseudomonadati</taxon>
        <taxon>Pseudomonadota</taxon>
        <taxon>Alphaproteobacteria</taxon>
        <taxon>Rhodobacterales</taxon>
        <taxon>Roseobacteraceae</taxon>
        <taxon>Roseovarius</taxon>
    </lineage>
</organism>
<name>A0A1X7A4X1_9RHOB</name>
<reference evidence="7 8" key="1">
    <citation type="submission" date="2017-03" db="EMBL/GenBank/DDBJ databases">
        <authorList>
            <person name="Afonso C.L."/>
            <person name="Miller P.J."/>
            <person name="Scott M.A."/>
            <person name="Spackman E."/>
            <person name="Goraichik I."/>
            <person name="Dimitrov K.M."/>
            <person name="Suarez D.L."/>
            <person name="Swayne D.E."/>
        </authorList>
    </citation>
    <scope>NUCLEOTIDE SEQUENCE [LARGE SCALE GENOMIC DNA]</scope>
    <source>
        <strain evidence="7 8">CECT 7450</strain>
    </source>
</reference>
<evidence type="ECO:0000256" key="3">
    <source>
        <dbReference type="ARBA" id="ARBA00022692"/>
    </source>
</evidence>
<feature type="transmembrane region" description="Helical" evidence="6">
    <location>
        <begin position="213"/>
        <end position="231"/>
    </location>
</feature>
<dbReference type="GO" id="GO:0022857">
    <property type="term" value="F:transmembrane transporter activity"/>
    <property type="evidence" value="ECO:0007669"/>
    <property type="project" value="InterPro"/>
</dbReference>
<dbReference type="EMBL" id="FWFX01000017">
    <property type="protein sequence ID" value="SLN70691.1"/>
    <property type="molecule type" value="Genomic_DNA"/>
</dbReference>
<comment type="subcellular location">
    <subcellularLocation>
        <location evidence="1">Cell membrane</location>
        <topology evidence="1">Multi-pass membrane protein</topology>
    </subcellularLocation>
</comment>
<feature type="transmembrane region" description="Helical" evidence="6">
    <location>
        <begin position="160"/>
        <end position="178"/>
    </location>
</feature>
<dbReference type="PANTHER" id="PTHR47089:SF1">
    <property type="entry name" value="GUANOSINE ABC TRANSPORTER PERMEASE PROTEIN NUPP"/>
    <property type="match status" value="1"/>
</dbReference>
<evidence type="ECO:0000256" key="5">
    <source>
        <dbReference type="ARBA" id="ARBA00023136"/>
    </source>
</evidence>
<proteinExistence type="predicted"/>
<accession>A0A1X7A4X1</accession>
<keyword evidence="2" id="KW-1003">Cell membrane</keyword>
<feature type="transmembrane region" description="Helical" evidence="6">
    <location>
        <begin position="262"/>
        <end position="285"/>
    </location>
</feature>
<dbReference type="Proteomes" id="UP000193061">
    <property type="component" value="Unassembled WGS sequence"/>
</dbReference>
<dbReference type="GO" id="GO:0005886">
    <property type="term" value="C:plasma membrane"/>
    <property type="evidence" value="ECO:0007669"/>
    <property type="project" value="UniProtKB-SubCell"/>
</dbReference>
<dbReference type="Pfam" id="PF02653">
    <property type="entry name" value="BPD_transp_2"/>
    <property type="match status" value="1"/>
</dbReference>
<dbReference type="RefSeq" id="WP_234999597.1">
    <property type="nucleotide sequence ID" value="NZ_FWFX01000017.1"/>
</dbReference>
<dbReference type="AlphaFoldDB" id="A0A1X7A4X1"/>
<evidence type="ECO:0000256" key="4">
    <source>
        <dbReference type="ARBA" id="ARBA00022989"/>
    </source>
</evidence>
<dbReference type="CDD" id="cd06580">
    <property type="entry name" value="TM_PBP1_transp_TpRbsC_like"/>
    <property type="match status" value="1"/>
</dbReference>
<evidence type="ECO:0000256" key="2">
    <source>
        <dbReference type="ARBA" id="ARBA00022475"/>
    </source>
</evidence>